<name>A0A8S9SHV4_BRACR</name>
<dbReference type="EMBL" id="QGKX02000004">
    <property type="protein sequence ID" value="KAF3599605.1"/>
    <property type="molecule type" value="Genomic_DNA"/>
</dbReference>
<comment type="caution">
    <text evidence="1">The sequence shown here is derived from an EMBL/GenBank/DDBJ whole genome shotgun (WGS) entry which is preliminary data.</text>
</comment>
<dbReference type="Proteomes" id="UP000712600">
    <property type="component" value="Unassembled WGS sequence"/>
</dbReference>
<accession>A0A8S9SHV4</accession>
<sequence length="64" mass="6974">MEARATSLAVSLQVTSLRVMETRATSLCRSAQVALRCLSQRPHVVAPGSRSRQCSSKDHSNHLP</sequence>
<reference evidence="1" key="1">
    <citation type="submission" date="2019-12" db="EMBL/GenBank/DDBJ databases">
        <title>Genome sequencing and annotation of Brassica cretica.</title>
        <authorList>
            <person name="Studholme D.J."/>
            <person name="Sarris P."/>
        </authorList>
    </citation>
    <scope>NUCLEOTIDE SEQUENCE</scope>
    <source>
        <strain evidence="1">PFS-109/04</strain>
        <tissue evidence="1">Leaf</tissue>
    </source>
</reference>
<dbReference type="AlphaFoldDB" id="A0A8S9SHV4"/>
<protein>
    <submittedName>
        <fullName evidence="1">Uncharacterized protein</fullName>
    </submittedName>
</protein>
<organism evidence="1 2">
    <name type="scientific">Brassica cretica</name>
    <name type="common">Mustard</name>
    <dbReference type="NCBI Taxonomy" id="69181"/>
    <lineage>
        <taxon>Eukaryota</taxon>
        <taxon>Viridiplantae</taxon>
        <taxon>Streptophyta</taxon>
        <taxon>Embryophyta</taxon>
        <taxon>Tracheophyta</taxon>
        <taxon>Spermatophyta</taxon>
        <taxon>Magnoliopsida</taxon>
        <taxon>eudicotyledons</taxon>
        <taxon>Gunneridae</taxon>
        <taxon>Pentapetalae</taxon>
        <taxon>rosids</taxon>
        <taxon>malvids</taxon>
        <taxon>Brassicales</taxon>
        <taxon>Brassicaceae</taxon>
        <taxon>Brassiceae</taxon>
        <taxon>Brassica</taxon>
    </lineage>
</organism>
<evidence type="ECO:0000313" key="1">
    <source>
        <dbReference type="EMBL" id="KAF3599605.1"/>
    </source>
</evidence>
<evidence type="ECO:0000313" key="2">
    <source>
        <dbReference type="Proteomes" id="UP000712600"/>
    </source>
</evidence>
<proteinExistence type="predicted"/>
<gene>
    <name evidence="1" type="ORF">F2Q69_00037839</name>
</gene>